<feature type="transmembrane region" description="Helical" evidence="9">
    <location>
        <begin position="70"/>
        <end position="89"/>
    </location>
</feature>
<proteinExistence type="inferred from homology"/>
<dbReference type="Pfam" id="PF16916">
    <property type="entry name" value="ZT_dimer"/>
    <property type="match status" value="1"/>
</dbReference>
<keyword evidence="4 9" id="KW-0812">Transmembrane</keyword>
<dbReference type="InterPro" id="IPR058533">
    <property type="entry name" value="Cation_efflux_TM"/>
</dbReference>
<dbReference type="InterPro" id="IPR027469">
    <property type="entry name" value="Cation_efflux_TMD_sf"/>
</dbReference>
<gene>
    <name evidence="12" type="ORF">RHTO0S_16e04082g</name>
</gene>
<keyword evidence="6 9" id="KW-1133">Transmembrane helix</keyword>
<evidence type="ECO:0000256" key="7">
    <source>
        <dbReference type="ARBA" id="ARBA00023136"/>
    </source>
</evidence>
<evidence type="ECO:0000256" key="4">
    <source>
        <dbReference type="ARBA" id="ARBA00022692"/>
    </source>
</evidence>
<name>A0A061BE63_RHOTO</name>
<organism evidence="12">
    <name type="scientific">Rhodotorula toruloides</name>
    <name type="common">Yeast</name>
    <name type="synonym">Rhodosporidium toruloides</name>
    <dbReference type="NCBI Taxonomy" id="5286"/>
    <lineage>
        <taxon>Eukaryota</taxon>
        <taxon>Fungi</taxon>
        <taxon>Dikarya</taxon>
        <taxon>Basidiomycota</taxon>
        <taxon>Pucciniomycotina</taxon>
        <taxon>Microbotryomycetes</taxon>
        <taxon>Sporidiobolales</taxon>
        <taxon>Sporidiobolaceae</taxon>
        <taxon>Rhodotorula</taxon>
    </lineage>
</organism>
<dbReference type="EMBL" id="LK052951">
    <property type="protein sequence ID" value="CDR48231.1"/>
    <property type="molecule type" value="Genomic_DNA"/>
</dbReference>
<dbReference type="GO" id="GO:0006882">
    <property type="term" value="P:intracellular zinc ion homeostasis"/>
    <property type="evidence" value="ECO:0007669"/>
    <property type="project" value="TreeGrafter"/>
</dbReference>
<dbReference type="Pfam" id="PF01545">
    <property type="entry name" value="Cation_efflux"/>
    <property type="match status" value="1"/>
</dbReference>
<evidence type="ECO:0000259" key="10">
    <source>
        <dbReference type="Pfam" id="PF01545"/>
    </source>
</evidence>
<sequence>MSSGGKSGGKAGGDSSVIVSALPHGTLAAMFALPKARKLEIAIGISTAFFVVEIVVGFRQNSLVLIADAFHVVSDLVGFVVALIAFRLADRKHGVPANYSFGFQRAPVTGAFFNGAFLAALGFSIVLQAIERLIKPEEVTEPLLVLIVGAVGLGLNILSALVVHDHGGHGHSHGGSTSSHGSHTHSPVAGDEGQPSSTGDIELSSLPDKHADHQHTKLQEVFEKKSYDLGLLGAMVHLFGDAINNLFVIIAAAVIWKTGFSRMDGIASLLVGISILATSIPLMWRSARLLLEAAPEEMSLAGIEEDIAALPGVKAVHEIHIFSLTQTKHIASLHVSVNFSSLHDFTHVARSIRECLHAWGIHGGVSIQPELVADDVQSVVLGTAEETAAGIRQRCQIPCAKASCDENACC</sequence>
<evidence type="ECO:0000256" key="1">
    <source>
        <dbReference type="ARBA" id="ARBA00004141"/>
    </source>
</evidence>
<protein>
    <submittedName>
        <fullName evidence="12">RHTO0S16e04082g1_1</fullName>
    </submittedName>
</protein>
<keyword evidence="7 9" id="KW-0472">Membrane</keyword>
<evidence type="ECO:0000259" key="11">
    <source>
        <dbReference type="Pfam" id="PF16916"/>
    </source>
</evidence>
<feature type="transmembrane region" description="Helical" evidence="9">
    <location>
        <begin position="110"/>
        <end position="130"/>
    </location>
</feature>
<dbReference type="NCBIfam" id="TIGR01297">
    <property type="entry name" value="CDF"/>
    <property type="match status" value="1"/>
</dbReference>
<feature type="region of interest" description="Disordered" evidence="8">
    <location>
        <begin position="168"/>
        <end position="206"/>
    </location>
</feature>
<evidence type="ECO:0000256" key="9">
    <source>
        <dbReference type="SAM" id="Phobius"/>
    </source>
</evidence>
<feature type="transmembrane region" description="Helical" evidence="9">
    <location>
        <begin position="39"/>
        <end position="58"/>
    </location>
</feature>
<feature type="domain" description="Cation efflux protein transmembrane" evidence="10">
    <location>
        <begin position="41"/>
        <end position="291"/>
    </location>
</feature>
<feature type="transmembrane region" description="Helical" evidence="9">
    <location>
        <begin position="266"/>
        <end position="284"/>
    </location>
</feature>
<dbReference type="AlphaFoldDB" id="A0A061BE63"/>
<dbReference type="InterPro" id="IPR002524">
    <property type="entry name" value="Cation_efflux"/>
</dbReference>
<evidence type="ECO:0000256" key="6">
    <source>
        <dbReference type="ARBA" id="ARBA00022989"/>
    </source>
</evidence>
<dbReference type="SUPFAM" id="SSF160240">
    <property type="entry name" value="Cation efflux protein cytoplasmic domain-like"/>
    <property type="match status" value="1"/>
</dbReference>
<evidence type="ECO:0000313" key="12">
    <source>
        <dbReference type="EMBL" id="CDR48231.1"/>
    </source>
</evidence>
<dbReference type="SUPFAM" id="SSF161111">
    <property type="entry name" value="Cation efflux protein transmembrane domain-like"/>
    <property type="match status" value="1"/>
</dbReference>
<dbReference type="GO" id="GO:0005385">
    <property type="term" value="F:zinc ion transmembrane transporter activity"/>
    <property type="evidence" value="ECO:0007669"/>
    <property type="project" value="TreeGrafter"/>
</dbReference>
<dbReference type="OrthoDB" id="9944568at2759"/>
<feature type="domain" description="Cation efflux protein cytoplasmic" evidence="11">
    <location>
        <begin position="295"/>
        <end position="358"/>
    </location>
</feature>
<dbReference type="InterPro" id="IPR027470">
    <property type="entry name" value="Cation_efflux_CTD"/>
</dbReference>
<dbReference type="GO" id="GO:0016020">
    <property type="term" value="C:membrane"/>
    <property type="evidence" value="ECO:0007669"/>
    <property type="project" value="UniProtKB-SubCell"/>
</dbReference>
<feature type="transmembrane region" description="Helical" evidence="9">
    <location>
        <begin position="142"/>
        <end position="163"/>
    </location>
</feature>
<comment type="similarity">
    <text evidence="2">Belongs to the cation diffusion facilitator (CDF) transporter (TC 2.A.4) family. SLC30A subfamily.</text>
</comment>
<evidence type="ECO:0000256" key="2">
    <source>
        <dbReference type="ARBA" id="ARBA00008873"/>
    </source>
</evidence>
<dbReference type="Gene3D" id="1.20.1510.10">
    <property type="entry name" value="Cation efflux protein transmembrane domain"/>
    <property type="match status" value="1"/>
</dbReference>
<comment type="subcellular location">
    <subcellularLocation>
        <location evidence="1">Membrane</location>
        <topology evidence="1">Multi-pass membrane protein</topology>
    </subcellularLocation>
</comment>
<feature type="transmembrane region" description="Helical" evidence="9">
    <location>
        <begin position="229"/>
        <end position="254"/>
    </location>
</feature>
<evidence type="ECO:0000256" key="5">
    <source>
        <dbReference type="ARBA" id="ARBA00022833"/>
    </source>
</evidence>
<dbReference type="PANTHER" id="PTHR45820:SF5">
    <property type="entry name" value="DIFFUSION FACILITATOR FAMILY METAL ION TRANSPORTER, PUTATIVE-RELATED"/>
    <property type="match status" value="1"/>
</dbReference>
<reference evidence="12" key="1">
    <citation type="journal article" date="2014" name="Genome Announc.">
        <title>Draft genome sequence of Rhodosporidium toruloides CECT1137, an oleaginous yeast of biotechnological interest.</title>
        <authorList>
            <person name="Morin N."/>
            <person name="Calcas X."/>
            <person name="Devillers H."/>
            <person name="Durrens P."/>
            <person name="Sherman D.J."/>
            <person name="Nicaud J.-M."/>
            <person name="Neuveglise C."/>
        </authorList>
    </citation>
    <scope>NUCLEOTIDE SEQUENCE</scope>
    <source>
        <strain evidence="12">CECT1137</strain>
    </source>
</reference>
<evidence type="ECO:0000256" key="8">
    <source>
        <dbReference type="SAM" id="MobiDB-lite"/>
    </source>
</evidence>
<keyword evidence="3" id="KW-0813">Transport</keyword>
<accession>A0A061BE63</accession>
<dbReference type="InterPro" id="IPR036837">
    <property type="entry name" value="Cation_efflux_CTD_sf"/>
</dbReference>
<keyword evidence="5" id="KW-0862">Zinc</keyword>
<evidence type="ECO:0000256" key="3">
    <source>
        <dbReference type="ARBA" id="ARBA00022448"/>
    </source>
</evidence>
<dbReference type="PANTHER" id="PTHR45820">
    <property type="entry name" value="FI23527P1"/>
    <property type="match status" value="1"/>
</dbReference>
<feature type="compositionally biased region" description="Low complexity" evidence="8">
    <location>
        <begin position="174"/>
        <end position="186"/>
    </location>
</feature>